<dbReference type="Pfam" id="PF19289">
    <property type="entry name" value="PmbA_TldD_3rd"/>
    <property type="match status" value="1"/>
</dbReference>
<dbReference type="InterPro" id="IPR045569">
    <property type="entry name" value="Metalloprtase-TldD/E_C"/>
</dbReference>
<sequence>MVKEKYIKRFKEISVNIVQTEIQSVRRKDITKTGLRIYENGYIGVAGAVGKIDETELEKRAVENLNLKIPYPYEPSSNHIEEVDYSKEIFSDEAFVNEVEELLNILKVEFKDFIFSNHISIRETETKLINNIGLNLTHRDKMMETQLIIKEKSSVNVFDSMALSIDRQYNRESLLNNIRESLIAYRNKVKLPVEGKQPVVFMAVDMLPLRKILEELDGYKVGTGASLFKDFIGKKKFNEGFTLYQSSQKEDLTESEFFDAEGVINKDYKYTLIEKGKILAPYTDKKTASQFNLPLTGSASAEYDKVPSLSARNFKVASSNKTLKELLNGQLGVAVFVASGGDFTAEGVFGTPVQLAFLTDGEKLIGRLPELTISGELYSMFGDDFIGRSEDKAFLGENAVAFNLNVNYI</sequence>
<dbReference type="EMBL" id="JAHLPM010000002">
    <property type="protein sequence ID" value="MBU5437082.1"/>
    <property type="molecule type" value="Genomic_DNA"/>
</dbReference>
<evidence type="ECO:0000259" key="1">
    <source>
        <dbReference type="Pfam" id="PF19289"/>
    </source>
</evidence>
<reference evidence="2 3" key="1">
    <citation type="submission" date="2021-06" db="EMBL/GenBank/DDBJ databases">
        <authorList>
            <person name="Sun Q."/>
            <person name="Li D."/>
        </authorList>
    </citation>
    <scope>NUCLEOTIDE SEQUENCE [LARGE SCALE GENOMIC DNA]</scope>
    <source>
        <strain evidence="2 3">MSJ-40</strain>
    </source>
</reference>
<dbReference type="RefSeq" id="WP_216516822.1">
    <property type="nucleotide sequence ID" value="NZ_JAHLPM010000002.1"/>
</dbReference>
<gene>
    <name evidence="2" type="ORF">KQI42_03615</name>
</gene>
<keyword evidence="3" id="KW-1185">Reference proteome</keyword>
<evidence type="ECO:0000313" key="3">
    <source>
        <dbReference type="Proteomes" id="UP000749471"/>
    </source>
</evidence>
<organism evidence="2 3">
    <name type="scientific">Tissierella simiarum</name>
    <dbReference type="NCBI Taxonomy" id="2841534"/>
    <lineage>
        <taxon>Bacteria</taxon>
        <taxon>Bacillati</taxon>
        <taxon>Bacillota</taxon>
        <taxon>Tissierellia</taxon>
        <taxon>Tissierellales</taxon>
        <taxon>Tissierellaceae</taxon>
        <taxon>Tissierella</taxon>
    </lineage>
</organism>
<feature type="domain" description="Metalloprotease TldD/E C-terminal" evidence="1">
    <location>
        <begin position="210"/>
        <end position="381"/>
    </location>
</feature>
<evidence type="ECO:0000313" key="2">
    <source>
        <dbReference type="EMBL" id="MBU5437082.1"/>
    </source>
</evidence>
<dbReference type="PANTHER" id="PTHR43421:SF1">
    <property type="entry name" value="METALLOPROTEASE PMBA"/>
    <property type="match status" value="1"/>
</dbReference>
<dbReference type="InterPro" id="IPR047657">
    <property type="entry name" value="PmbA"/>
</dbReference>
<dbReference type="Proteomes" id="UP000749471">
    <property type="component" value="Unassembled WGS sequence"/>
</dbReference>
<accession>A0ABS6E2S1</accession>
<protein>
    <recommendedName>
        <fullName evidence="1">Metalloprotease TldD/E C-terminal domain-containing protein</fullName>
    </recommendedName>
</protein>
<dbReference type="PANTHER" id="PTHR43421">
    <property type="entry name" value="METALLOPROTEASE PMBA"/>
    <property type="match status" value="1"/>
</dbReference>
<comment type="caution">
    <text evidence="2">The sequence shown here is derived from an EMBL/GenBank/DDBJ whole genome shotgun (WGS) entry which is preliminary data.</text>
</comment>
<name>A0ABS6E2S1_9FIRM</name>
<proteinExistence type="predicted"/>